<organism evidence="1 2">
    <name type="scientific">Rubellimicrobium mesophilum DSM 19309</name>
    <dbReference type="NCBI Taxonomy" id="442562"/>
    <lineage>
        <taxon>Bacteria</taxon>
        <taxon>Pseudomonadati</taxon>
        <taxon>Pseudomonadota</taxon>
        <taxon>Alphaproteobacteria</taxon>
        <taxon>Rhodobacterales</taxon>
        <taxon>Roseobacteraceae</taxon>
        <taxon>Rubellimicrobium</taxon>
    </lineage>
</organism>
<proteinExistence type="predicted"/>
<protein>
    <submittedName>
        <fullName evidence="1">Uncharacterized protein</fullName>
    </submittedName>
</protein>
<evidence type="ECO:0000313" key="2">
    <source>
        <dbReference type="Proteomes" id="UP000019666"/>
    </source>
</evidence>
<name>A0A017HK04_9RHOB</name>
<reference evidence="1 2" key="1">
    <citation type="submission" date="2013-02" db="EMBL/GenBank/DDBJ databases">
        <authorList>
            <person name="Fiebig A."/>
            <person name="Goeker M."/>
            <person name="Klenk H.-P.P."/>
        </authorList>
    </citation>
    <scope>NUCLEOTIDE SEQUENCE [LARGE SCALE GENOMIC DNA]</scope>
    <source>
        <strain evidence="1 2">DSM 19309</strain>
    </source>
</reference>
<dbReference type="HOGENOM" id="CLU_2619838_0_0_5"/>
<dbReference type="Proteomes" id="UP000019666">
    <property type="component" value="Unassembled WGS sequence"/>
</dbReference>
<sequence>MPVIRSIPTREFDASSWYAVIVGQHMDTATVGKIWIHKNGSMLFGDLLRRPGAGRSPIGEAITAFGLTKVRQFPSTEVFAAKAYAARLRIALEPGDD</sequence>
<dbReference type="AlphaFoldDB" id="A0A017HK04"/>
<keyword evidence="2" id="KW-1185">Reference proteome</keyword>
<accession>A0A017HK04</accession>
<dbReference type="RefSeq" id="WP_037281556.1">
    <property type="nucleotide sequence ID" value="NZ_KK088591.1"/>
</dbReference>
<evidence type="ECO:0000313" key="1">
    <source>
        <dbReference type="EMBL" id="EYD74084.1"/>
    </source>
</evidence>
<comment type="caution">
    <text evidence="1">The sequence shown here is derived from an EMBL/GenBank/DDBJ whole genome shotgun (WGS) entry which is preliminary data.</text>
</comment>
<dbReference type="EMBL" id="AOSK01000122">
    <property type="protein sequence ID" value="EYD74084.1"/>
    <property type="molecule type" value="Genomic_DNA"/>
</dbReference>
<gene>
    <name evidence="1" type="ORF">Rumeso_04337</name>
</gene>